<dbReference type="EC" id="3.2.1.106" evidence="4"/>
<evidence type="ECO:0000259" key="8">
    <source>
        <dbReference type="Pfam" id="PF16923"/>
    </source>
</evidence>
<evidence type="ECO:0000256" key="1">
    <source>
        <dbReference type="ARBA" id="ARBA00010833"/>
    </source>
</evidence>
<dbReference type="InterPro" id="IPR008928">
    <property type="entry name" value="6-hairpin_glycosidase_sf"/>
</dbReference>
<comment type="function">
    <text evidence="4">Cleaves the distal alpha 1,2-linked glucose residue from the Glc(3)Man(9)GlcNAc(2) oligosaccharide precursor.</text>
</comment>
<evidence type="ECO:0000256" key="4">
    <source>
        <dbReference type="RuleBase" id="RU368089"/>
    </source>
</evidence>
<dbReference type="InterPro" id="IPR012341">
    <property type="entry name" value="6hp_glycosidase-like_sf"/>
</dbReference>
<protein>
    <recommendedName>
        <fullName evidence="4">Mannosyl-oligosaccharide glucosidase</fullName>
        <ecNumber evidence="4">3.2.1.106</ecNumber>
    </recommendedName>
</protein>
<dbReference type="InterPro" id="IPR038518">
    <property type="entry name" value="Glyco_hydro_63N_sf"/>
</dbReference>
<keyword evidence="4" id="KW-0256">Endoplasmic reticulum</keyword>
<feature type="transmembrane region" description="Helical" evidence="4">
    <location>
        <begin position="52"/>
        <end position="72"/>
    </location>
</feature>
<dbReference type="Gene3D" id="2.70.98.110">
    <property type="entry name" value="Glycosyl hydrolase family 63, N-terminal domain"/>
    <property type="match status" value="1"/>
</dbReference>
<dbReference type="FunFam" id="2.70.98.110:FF:000002">
    <property type="entry name" value="Mannosyl-oligosaccharide glucosidase GCS1"/>
    <property type="match status" value="1"/>
</dbReference>
<comment type="catalytic activity">
    <reaction evidence="4">
        <text>N(4)-(alpha-D-Glc-(1-&gt;2)-alpha-D-Glc-(1-&gt;3)-alpha-D-Glc-(1-&gt;3)-alpha-D-Man-(1-&gt;2)-alpha-D-Man-(1-&gt;2)-alpha-D-Man-(1-&gt;3)-[alpha-D-Man-(1-&gt;2)-alpha-D-Man-(1-&gt;3)-[alpha-D-Man-(1-&gt;2)-alpha-D-Man-(1-&gt;6)]-alpha-D-Man-(1-&gt;6)]-beta-D-Man-(1-&gt;4)-beta-D-GlcNAc-(1-&gt;4)-beta-D-GlcNAc)-L-asparaginyl-[protein] + H2O = N(4)-(alpha-D-Glc-(1-&gt;3)-alpha-D-Glc-(1-&gt;3)-alpha-D-Man-(1-&gt;2)-alpha-D-Man-(1-&gt;2)-alpha-D-Man-(1-&gt;3)-[alpha-D-Man-(1-&gt;2)-alpha-D-Man-(1-&gt;3)-[alpha-D-Man-(1-&gt;2)-alpha-D-Man-(1-&gt;6)]-alpha-D-Man-(1-&gt;6)]-beta-D-Man-(1-&gt;4)-beta-D-GlcNAc-(1-&gt;4)-beta-D-GlcNAc)-L-asparaginyl-[protein] + beta-D-glucose</text>
        <dbReference type="Rhea" id="RHEA:55988"/>
        <dbReference type="Rhea" id="RHEA-COMP:12806"/>
        <dbReference type="Rhea" id="RHEA-COMP:14355"/>
        <dbReference type="ChEBI" id="CHEBI:15377"/>
        <dbReference type="ChEBI" id="CHEBI:15903"/>
        <dbReference type="ChEBI" id="CHEBI:59082"/>
        <dbReference type="ChEBI" id="CHEBI:132537"/>
        <dbReference type="EC" id="3.2.1.106"/>
    </reaction>
</comment>
<dbReference type="InterPro" id="IPR004888">
    <property type="entry name" value="Glycoside_hydrolase_63"/>
</dbReference>
<keyword evidence="3 4" id="KW-0326">Glycosidase</keyword>
<keyword evidence="4" id="KW-0472">Membrane</keyword>
<evidence type="ECO:0000313" key="9">
    <source>
        <dbReference type="EMBL" id="URE09447.1"/>
    </source>
</evidence>
<dbReference type="Proteomes" id="UP001055439">
    <property type="component" value="Chromosome 6"/>
</dbReference>
<dbReference type="GO" id="GO:0004573">
    <property type="term" value="F:Glc3Man9GlcNAc2 oligosaccharide glucosidase activity"/>
    <property type="evidence" value="ECO:0007669"/>
    <property type="project" value="UniProtKB-UniRule"/>
</dbReference>
<dbReference type="GO" id="GO:0005789">
    <property type="term" value="C:endoplasmic reticulum membrane"/>
    <property type="evidence" value="ECO:0007669"/>
    <property type="project" value="UniProtKB-SubCell"/>
</dbReference>
<evidence type="ECO:0000256" key="2">
    <source>
        <dbReference type="ARBA" id="ARBA00022801"/>
    </source>
</evidence>
<dbReference type="InterPro" id="IPR031335">
    <property type="entry name" value="Glyco_hydro_63_C"/>
</dbReference>
<comment type="similarity">
    <text evidence="1 4">Belongs to the glycosyl hydrolase 63 family.</text>
</comment>
<dbReference type="GO" id="GO:0009311">
    <property type="term" value="P:oligosaccharide metabolic process"/>
    <property type="evidence" value="ECO:0007669"/>
    <property type="project" value="UniProtKB-UniRule"/>
</dbReference>
<keyword evidence="2 4" id="KW-0378">Hydrolase</keyword>
<keyword evidence="10" id="KW-1185">Reference proteome</keyword>
<evidence type="ECO:0000259" key="6">
    <source>
        <dbReference type="Pfam" id="PF03200"/>
    </source>
</evidence>
<name>A0A9E7GBU4_9LILI</name>
<dbReference type="PANTHER" id="PTHR10412:SF20">
    <property type="entry name" value="MANNOSYL-OLIGOSACCHARIDE GLUCOSIDASE GCS1"/>
    <property type="match status" value="1"/>
</dbReference>
<feature type="domain" description="DUF642" evidence="7">
    <location>
        <begin position="1137"/>
        <end position="1297"/>
    </location>
</feature>
<dbReference type="InterPro" id="IPR006946">
    <property type="entry name" value="DGR2-like_dom"/>
</dbReference>
<evidence type="ECO:0000259" key="7">
    <source>
        <dbReference type="Pfam" id="PF04862"/>
    </source>
</evidence>
<organism evidence="9 10">
    <name type="scientific">Musa troglodytarum</name>
    <name type="common">fe'i banana</name>
    <dbReference type="NCBI Taxonomy" id="320322"/>
    <lineage>
        <taxon>Eukaryota</taxon>
        <taxon>Viridiplantae</taxon>
        <taxon>Streptophyta</taxon>
        <taxon>Embryophyta</taxon>
        <taxon>Tracheophyta</taxon>
        <taxon>Spermatophyta</taxon>
        <taxon>Magnoliopsida</taxon>
        <taxon>Liliopsida</taxon>
        <taxon>Zingiberales</taxon>
        <taxon>Musaceae</taxon>
        <taxon>Musa</taxon>
    </lineage>
</organism>
<evidence type="ECO:0000256" key="3">
    <source>
        <dbReference type="ARBA" id="ARBA00023295"/>
    </source>
</evidence>
<dbReference type="SUPFAM" id="SSF48208">
    <property type="entry name" value="Six-hairpin glycosidases"/>
    <property type="match status" value="1"/>
</dbReference>
<dbReference type="PANTHER" id="PTHR10412">
    <property type="entry name" value="MANNOSYL-OLIGOSACCHARIDE GLUCOSIDASE"/>
    <property type="match status" value="1"/>
</dbReference>
<feature type="domain" description="DUF642" evidence="7">
    <location>
        <begin position="957"/>
        <end position="1124"/>
    </location>
</feature>
<evidence type="ECO:0000313" key="10">
    <source>
        <dbReference type="Proteomes" id="UP001055439"/>
    </source>
</evidence>
<feature type="region of interest" description="Disordered" evidence="5">
    <location>
        <begin position="1"/>
        <end position="42"/>
    </location>
</feature>
<dbReference type="Pfam" id="PF04862">
    <property type="entry name" value="DUF642"/>
    <property type="match status" value="2"/>
</dbReference>
<dbReference type="EMBL" id="CP097508">
    <property type="protein sequence ID" value="URE09447.1"/>
    <property type="molecule type" value="Genomic_DNA"/>
</dbReference>
<feature type="domain" description="Glycosyl hydrolase family 63 N-terminal" evidence="8">
    <location>
        <begin position="114"/>
        <end position="279"/>
    </location>
</feature>
<proteinExistence type="inferred from homology"/>
<keyword evidence="4" id="KW-0812">Transmembrane</keyword>
<sequence length="1340" mass="149614">MSGGSRRTARSRGRPSPGEADAGESARGPRRPVEGIRNGRSRDHGPIRLRDVSLKTLLGLGFLASLFVFFLVNNYQWVSRREDPVVRSLRRAVTPLPAPRMMDLPLFQGEHQESLYWGTYRPHVYLGIRARTPRSLIAGLMWIGIKDGQYFLRHICQDSDDLSTYGWRDHNGRDYGRQEIVDHGLSFMTSFLKEKRDGSGYGGDWAVRLDLQNIKSKVHDAEDSTAHLFFYVADEEGNSLGVQRQKFESHDSTLLAFGERNDVGGWELHLDSQEKLDTHFSGFRTLHMHNLSELVQGTLAFHARRTGQLQLPDAIEDSSNIIVVQISATVPAKIDIAFVSGTNVEGSSIDERINSLTGTMLSTRLEEKQGEVEDKYVSIFNIKDEVDSESMIVGRAAIGNLLGGIGYFYGQSRIALPKGFTQENGDKFISYWPAALFTAVPSRSFFPRGFLWDEGFHQMIIGRWDAKLSMDIIGHWLDLINIDGWIPREQILGAEALSKVPEEFVLQYPTNGNPPTLFLVLRDLLNGIRTGKLLSQETNEITDFLSRAYIRLNAWFQWFNTTQSGKDVGTFYWHGRDNTTTKELNPKVAAISVFYWYASISIFTSSSTFVFSYCSFPFLLPSLSLSLWSRCHNVLDFVLFMTQNHTMPSLDALLTLTSGLDDYPRASHPNDEERHLDIRCWMLLAADCMHSIAELLKMENASAKEYHQMSKQLSDFEKLNQMHLDDASGAYFDFGYHTEKVRLRWHEVKVLDTVQRELVRETLEEPQLKLVPHLGYVSLFPFMMGIIPSESPILEKQLRLISNRSTLWTDYGVRSLSKTSIYISLVNVLDAAATVLNIVVFVLEAGPYRTMAGTLYQELRSNLIRNIVGNYYETGFLWEQYDQKNKGKGKGARPFTGWTALVLLMMTEAYPSLQRKKEDLSNPLLIATSTASSSTMRLLEEIFLILLALAAAVSAALLQNGNFESPPSNIKPNSSTPLLPLSKNNTIPGWSFNGTVYYVTAGPDISLPDNGHAIQLGLNGVIRQTIRLTSIYSQYILTFSITSVNGSCKTPAAALNVSFVDRWFYKSSVFLVEGKYGRKSWESHACSLGRMAGEGDPVVLELRSQSAEADHNVACGPVVDTAILKRFDPLGGYAGEFVNGGFEDGPIFIKNSSEGILLEPTEDLTNTPLFEWAVFGAVKYVDSKHYLVPEGNAAVEIVSTIGAIRTILLLKEGSSYRLEFVMGVPIDSCTGELILGVQAGPTSQNFTLPSNGTGYRKKFSLGFRAETNLTSIGFMNVQGGETSDHVICGPLVDNVSISASLRPQVGLQQLLLLPSLLLLAAVLKIDEEFLRNFPFSDLVI</sequence>
<comment type="subcellular location">
    <subcellularLocation>
        <location evidence="4">Endoplasmic reticulum membrane</location>
        <topology evidence="4">Single-pass type II membrane protein</topology>
    </subcellularLocation>
</comment>
<gene>
    <name evidence="9" type="ORF">MUK42_23677</name>
</gene>
<dbReference type="OrthoDB" id="410058at2759"/>
<evidence type="ECO:0000256" key="5">
    <source>
        <dbReference type="SAM" id="MobiDB-lite"/>
    </source>
</evidence>
<reference evidence="9" key="1">
    <citation type="submission" date="2022-05" db="EMBL/GenBank/DDBJ databases">
        <title>The Musa troglodytarum L. genome provides insights into the mechanism of non-climacteric behaviour and enrichment of carotenoids.</title>
        <authorList>
            <person name="Wang J."/>
        </authorList>
    </citation>
    <scope>NUCLEOTIDE SEQUENCE</scope>
    <source>
        <tissue evidence="9">Leaf</tissue>
    </source>
</reference>
<keyword evidence="4" id="KW-1133">Transmembrane helix</keyword>
<dbReference type="Gene3D" id="1.50.10.10">
    <property type="match status" value="1"/>
</dbReference>
<dbReference type="InterPro" id="IPR031631">
    <property type="entry name" value="Glyco_hydro_63N"/>
</dbReference>
<accession>A0A9E7GBU4</accession>
<dbReference type="Pfam" id="PF03200">
    <property type="entry name" value="Glyco_hydro_63"/>
    <property type="match status" value="2"/>
</dbReference>
<feature type="domain" description="Glycosyl hydrolase family 63 C-terminal" evidence="6">
    <location>
        <begin position="357"/>
        <end position="588"/>
    </location>
</feature>
<feature type="domain" description="Glycosyl hydrolase family 63 C-terminal" evidence="6">
    <location>
        <begin position="655"/>
        <end position="908"/>
    </location>
</feature>
<dbReference type="Pfam" id="PF16923">
    <property type="entry name" value="Glyco_hydro_63N"/>
    <property type="match status" value="1"/>
</dbReference>
<dbReference type="GO" id="GO:0006487">
    <property type="term" value="P:protein N-linked glycosylation"/>
    <property type="evidence" value="ECO:0007669"/>
    <property type="project" value="UniProtKB-UniRule"/>
</dbReference>